<sequence length="162" mass="16730">MTHDRSLAEPAFPDDDGGVYPALGPALGDAEQVLAVLGEVRVFVPIVATLGEQSLAAGPEALASGDKDADMAAVMMTGADGRRALLVFSSLEVMERWNPQARPVPVWGRAAALAALDEGASALLLDLGAPHFQVVETDDLTHLAQGHQLVRTGGGTAWVAPG</sequence>
<dbReference type="InterPro" id="IPR009839">
    <property type="entry name" value="SseB_N"/>
</dbReference>
<dbReference type="EMBL" id="BAAAPY010000001">
    <property type="protein sequence ID" value="GAA2069759.1"/>
    <property type="molecule type" value="Genomic_DNA"/>
</dbReference>
<feature type="domain" description="SseB protein N-terminal" evidence="1">
    <location>
        <begin position="31"/>
        <end position="140"/>
    </location>
</feature>
<dbReference type="Pfam" id="PF07179">
    <property type="entry name" value="SseB"/>
    <property type="match status" value="1"/>
</dbReference>
<evidence type="ECO:0000313" key="3">
    <source>
        <dbReference type="Proteomes" id="UP001501480"/>
    </source>
</evidence>
<keyword evidence="3" id="KW-1185">Reference proteome</keyword>
<dbReference type="RefSeq" id="WP_344323470.1">
    <property type="nucleotide sequence ID" value="NZ_BAAAPY010000001.1"/>
</dbReference>
<dbReference type="Proteomes" id="UP001501480">
    <property type="component" value="Unassembled WGS sequence"/>
</dbReference>
<reference evidence="2 3" key="1">
    <citation type="journal article" date="2019" name="Int. J. Syst. Evol. Microbiol.">
        <title>The Global Catalogue of Microorganisms (GCM) 10K type strain sequencing project: providing services to taxonomists for standard genome sequencing and annotation.</title>
        <authorList>
            <consortium name="The Broad Institute Genomics Platform"/>
            <consortium name="The Broad Institute Genome Sequencing Center for Infectious Disease"/>
            <person name="Wu L."/>
            <person name="Ma J."/>
        </authorList>
    </citation>
    <scope>NUCLEOTIDE SEQUENCE [LARGE SCALE GENOMIC DNA]</scope>
    <source>
        <strain evidence="2 3">JCM 15749</strain>
    </source>
</reference>
<accession>A0ABN2VSY2</accession>
<proteinExistence type="predicted"/>
<gene>
    <name evidence="2" type="ORF">GCM10009821_03050</name>
</gene>
<evidence type="ECO:0000313" key="2">
    <source>
        <dbReference type="EMBL" id="GAA2069759.1"/>
    </source>
</evidence>
<organism evidence="2 3">
    <name type="scientific">Aeromicrobium halocynthiae</name>
    <dbReference type="NCBI Taxonomy" id="560557"/>
    <lineage>
        <taxon>Bacteria</taxon>
        <taxon>Bacillati</taxon>
        <taxon>Actinomycetota</taxon>
        <taxon>Actinomycetes</taxon>
        <taxon>Propionibacteriales</taxon>
        <taxon>Nocardioidaceae</taxon>
        <taxon>Aeromicrobium</taxon>
    </lineage>
</organism>
<evidence type="ECO:0000259" key="1">
    <source>
        <dbReference type="Pfam" id="PF07179"/>
    </source>
</evidence>
<comment type="caution">
    <text evidence="2">The sequence shown here is derived from an EMBL/GenBank/DDBJ whole genome shotgun (WGS) entry which is preliminary data.</text>
</comment>
<protein>
    <recommendedName>
        <fullName evidence="1">SseB protein N-terminal domain-containing protein</fullName>
    </recommendedName>
</protein>
<name>A0ABN2VSY2_9ACTN</name>